<dbReference type="Pfam" id="PF01281">
    <property type="entry name" value="Ribosomal_L9_N"/>
    <property type="match status" value="1"/>
</dbReference>
<dbReference type="FunFam" id="3.40.5.10:FF:000003">
    <property type="entry name" value="50S ribosomal protein L9"/>
    <property type="match status" value="1"/>
</dbReference>
<sequence length="148" mass="15512">MKVILTKAVEALGAKGDVVDVADGYARNYLVPKKFAVKASDGALKQADSMRLARIEAERKVLDEAKQLAETISGTRVVVAARAGDAGNLFGSIGAADVAAAIVKFTGVAIDKKIVDIDDPIREIGLHEVILKPHPEVSVAVTLDVIPA</sequence>
<dbReference type="GO" id="GO:0003735">
    <property type="term" value="F:structural constituent of ribosome"/>
    <property type="evidence" value="ECO:0007669"/>
    <property type="project" value="InterPro"/>
</dbReference>
<dbReference type="Gene3D" id="3.10.430.100">
    <property type="entry name" value="Ribosomal protein L9, C-terminal domain"/>
    <property type="match status" value="1"/>
</dbReference>
<dbReference type="HAMAP" id="MF_00503">
    <property type="entry name" value="Ribosomal_bL9"/>
    <property type="match status" value="1"/>
</dbReference>
<gene>
    <name evidence="8" type="ORF">MNBD_ACTINO01-1402</name>
</gene>
<dbReference type="Gene3D" id="3.40.5.10">
    <property type="entry name" value="Ribosomal protein L9, N-terminal domain"/>
    <property type="match status" value="1"/>
</dbReference>
<evidence type="ECO:0000256" key="2">
    <source>
        <dbReference type="ARBA" id="ARBA00022730"/>
    </source>
</evidence>
<dbReference type="GO" id="GO:0019843">
    <property type="term" value="F:rRNA binding"/>
    <property type="evidence" value="ECO:0007669"/>
    <property type="project" value="UniProtKB-KW"/>
</dbReference>
<comment type="similarity">
    <text evidence="1">Belongs to the bacterial ribosomal protein bL9 family.</text>
</comment>
<dbReference type="PANTHER" id="PTHR21368">
    <property type="entry name" value="50S RIBOSOMAL PROTEIN L9"/>
    <property type="match status" value="1"/>
</dbReference>
<accession>A0A3B0SBJ5</accession>
<dbReference type="EMBL" id="UOEI01000371">
    <property type="protein sequence ID" value="VAW03581.1"/>
    <property type="molecule type" value="Genomic_DNA"/>
</dbReference>
<dbReference type="InterPro" id="IPR036935">
    <property type="entry name" value="Ribosomal_bL9_N_sf"/>
</dbReference>
<evidence type="ECO:0000256" key="1">
    <source>
        <dbReference type="ARBA" id="ARBA00010605"/>
    </source>
</evidence>
<keyword evidence="3" id="KW-0694">RNA-binding</keyword>
<dbReference type="NCBIfam" id="TIGR00158">
    <property type="entry name" value="L9"/>
    <property type="match status" value="1"/>
</dbReference>
<dbReference type="AlphaFoldDB" id="A0A3B0SBJ5"/>
<evidence type="ECO:0000313" key="8">
    <source>
        <dbReference type="EMBL" id="VAW03581.1"/>
    </source>
</evidence>
<protein>
    <recommendedName>
        <fullName evidence="6">50S ribosomal protein L9</fullName>
    </recommendedName>
</protein>
<evidence type="ECO:0000256" key="6">
    <source>
        <dbReference type="ARBA" id="ARBA00035456"/>
    </source>
</evidence>
<evidence type="ECO:0000256" key="4">
    <source>
        <dbReference type="ARBA" id="ARBA00022980"/>
    </source>
</evidence>
<dbReference type="Pfam" id="PF03948">
    <property type="entry name" value="Ribosomal_L9_C"/>
    <property type="match status" value="1"/>
</dbReference>
<keyword evidence="2" id="KW-0699">rRNA-binding</keyword>
<keyword evidence="5" id="KW-0687">Ribonucleoprotein</keyword>
<reference evidence="8" key="1">
    <citation type="submission" date="2018-06" db="EMBL/GenBank/DDBJ databases">
        <authorList>
            <person name="Zhirakovskaya E."/>
        </authorList>
    </citation>
    <scope>NUCLEOTIDE SEQUENCE</scope>
</reference>
<evidence type="ECO:0000256" key="3">
    <source>
        <dbReference type="ARBA" id="ARBA00022884"/>
    </source>
</evidence>
<dbReference type="SUPFAM" id="SSF55658">
    <property type="entry name" value="L9 N-domain-like"/>
    <property type="match status" value="1"/>
</dbReference>
<dbReference type="InterPro" id="IPR000244">
    <property type="entry name" value="Ribosomal_bL9"/>
</dbReference>
<feature type="domain" description="Ribosomal protein L9" evidence="7">
    <location>
        <begin position="13"/>
        <end position="40"/>
    </location>
</feature>
<name>A0A3B0SBJ5_9ZZZZ</name>
<dbReference type="SUPFAM" id="SSF55653">
    <property type="entry name" value="Ribosomal protein L9 C-domain"/>
    <property type="match status" value="1"/>
</dbReference>
<organism evidence="8">
    <name type="scientific">hydrothermal vent metagenome</name>
    <dbReference type="NCBI Taxonomy" id="652676"/>
    <lineage>
        <taxon>unclassified sequences</taxon>
        <taxon>metagenomes</taxon>
        <taxon>ecological metagenomes</taxon>
    </lineage>
</organism>
<dbReference type="InterPro" id="IPR020594">
    <property type="entry name" value="Ribosomal_bL9_bac/chp"/>
</dbReference>
<evidence type="ECO:0000256" key="5">
    <source>
        <dbReference type="ARBA" id="ARBA00023274"/>
    </source>
</evidence>
<dbReference type="PROSITE" id="PS00651">
    <property type="entry name" value="RIBOSOMAL_L9"/>
    <property type="match status" value="1"/>
</dbReference>
<evidence type="ECO:0000259" key="7">
    <source>
        <dbReference type="PROSITE" id="PS00651"/>
    </source>
</evidence>
<keyword evidence="4 8" id="KW-0689">Ribosomal protein</keyword>
<dbReference type="InterPro" id="IPR020069">
    <property type="entry name" value="Ribosomal_bL9_C"/>
</dbReference>
<dbReference type="GO" id="GO:0006412">
    <property type="term" value="P:translation"/>
    <property type="evidence" value="ECO:0007669"/>
    <property type="project" value="InterPro"/>
</dbReference>
<dbReference type="InterPro" id="IPR036791">
    <property type="entry name" value="Ribosomal_bL9_C_sf"/>
</dbReference>
<dbReference type="InterPro" id="IPR009027">
    <property type="entry name" value="Ribosomal_bL9/RNase_H1_N"/>
</dbReference>
<proteinExistence type="inferred from homology"/>
<dbReference type="InterPro" id="IPR020070">
    <property type="entry name" value="Ribosomal_bL9_N"/>
</dbReference>
<dbReference type="GO" id="GO:1990904">
    <property type="term" value="C:ribonucleoprotein complex"/>
    <property type="evidence" value="ECO:0007669"/>
    <property type="project" value="UniProtKB-KW"/>
</dbReference>
<dbReference type="GO" id="GO:0005840">
    <property type="term" value="C:ribosome"/>
    <property type="evidence" value="ECO:0007669"/>
    <property type="project" value="UniProtKB-KW"/>
</dbReference>